<sequence length="1282" mass="143224">MHLLAAKPGGFVDDEGIIDLGQSPADIIVLAAADSLLSALGRALDSWQKSNSPSVRLANWMQLVKPAAYDLYEDAVLDKPTQKGRAQVVVLSLLGGQHYWPYGFERLQVWAKSKRNRHLIIVPGDDSADPDIMQASSTSQDIVQRLWRFLREGGETNAEHFFRFLDHTYFGGNDNWREPVALPNAFRVLDGKTCDQTTWHQCYESELEQAYPVALVLYYRSHFQSGNTQIFTELSNILLEQGVVPLEIALSSLKDAFSLELINRLAERADARVILNCTGFSANRAGSPDLASEPTDFQSTFEQPLPVLQLILSGSTEEDWLAQTQGLRSRDVAMQIVLPEMDGRVITRAVSFKTLSRFHERAQIDLICYQLHKERAAFVAKLAKRYTRLHSQANGEKRIAFILANYPTKDGRIGNGVGLDTPASSVNLLRALEQAGYTIEDVPESGNALIEALLGTVTNNPNTLHQRGCWQSLSLNDYLEHFYQLPLDAQNAVWDRWGPPENDHKCRAVDGEWRMMLAGIRLGKTFVGIQPARGFNLDLAANYHDPDLIPPHSYLAYYFWLRHVYQVDAIVHVGKHGNLEWLPGKGTALSESCWPDIAMGPTPHFYPFIVNDPGEGAQAKRRTQAVIIDHLMPPMTRAESYGDMAELETLVDEYYQALGMDTRREAWLRDSILEKVKSSHLLEELTGVQADDDESVLEELDAYLCEIKESQIRHGLHRLGELPERDKLADTLVALLRLPRGNSVTSMGILHALAKDLELDEPDFDPMEASSKPWQSAKTQALQTVSGQTWRTHADTKERLELLAKTLVLQVMVDGLSISEQEWPLTSVLLNHAKNTLGQALQQSAEDEISALLKGLSGQFIPPGPSGAPTRGRLDTLPTGRNFFSVDNRAIPSPAAWAIGQKSAEALVLRHLQEHGDYPTNLGLSVWGTATMRTGGDDIAQAFALMGVRPIWAPGSNRVTDFEVLPCMQLGRPRVDVTLRVSGFFRDAFANVMRLYDAAVQAIASFEEPGNGNTIRANVERRQQELLSQGFNAEDAVRQASYRVFGSKPGAYGAGLQGLIDERCWDTQADLAEAYLNWGGYAYDGDLRDGVEAKQAFANRLGQLEAVVQNQDNREHDLLDSDDYYQFQGGMTNAVTQLRGSAPSVYHNDHSNPSQPKVRTLQEELNRVIRGRVLNPKWISAMQEHGYKGAFEMTATVDYLFAYDATTDLIADYQYEQVTESLLLDPENRQFMQDNNPHAQEEMAERLLEAIQRGMWSEPGEYAEKIQALLLDIDQRQEAQGS</sequence>
<evidence type="ECO:0000256" key="1">
    <source>
        <dbReference type="NCBIfam" id="TIGR02257"/>
    </source>
</evidence>
<dbReference type="EMBL" id="CYHG01000001">
    <property type="protein sequence ID" value="CUB02636.1"/>
    <property type="molecule type" value="Genomic_DNA"/>
</dbReference>
<accession>A0A0K6IHU7</accession>
<feature type="domain" description="CobN/magnesium chelatase" evidence="2">
    <location>
        <begin position="147"/>
        <end position="1261"/>
    </location>
</feature>
<evidence type="ECO:0000313" key="4">
    <source>
        <dbReference type="Proteomes" id="UP000182769"/>
    </source>
</evidence>
<dbReference type="STRING" id="1137284.GCA_001418205_00478"/>
<dbReference type="NCBIfam" id="TIGR02257">
    <property type="entry name" value="cobalto_cobN"/>
    <property type="match status" value="1"/>
</dbReference>
<dbReference type="GO" id="GO:0051116">
    <property type="term" value="F:cobaltochelatase activity"/>
    <property type="evidence" value="ECO:0007669"/>
    <property type="project" value="UniProtKB-UniRule"/>
</dbReference>
<dbReference type="PANTHER" id="PTHR44119:SF4">
    <property type="entry name" value="AEROBIC COBALTOCHELATASE SUBUNIT COBN"/>
    <property type="match status" value="1"/>
</dbReference>
<reference evidence="4" key="1">
    <citation type="submission" date="2015-08" db="EMBL/GenBank/DDBJ databases">
        <authorList>
            <person name="Varghese N."/>
        </authorList>
    </citation>
    <scope>NUCLEOTIDE SEQUENCE [LARGE SCALE GENOMIC DNA]</scope>
    <source>
        <strain evidence="4">JCM 18476</strain>
    </source>
</reference>
<protein>
    <recommendedName>
        <fullName evidence="1">Cobaltochelatase subunit CobN</fullName>
        <ecNumber evidence="1">6.6.1.2</ecNumber>
    </recommendedName>
</protein>
<dbReference type="InterPro" id="IPR011953">
    <property type="entry name" value="Cobalto_CobN"/>
</dbReference>
<evidence type="ECO:0000259" key="2">
    <source>
        <dbReference type="Pfam" id="PF02514"/>
    </source>
</evidence>
<organism evidence="3 4">
    <name type="scientific">Marinomonas fungiae</name>
    <dbReference type="NCBI Taxonomy" id="1137284"/>
    <lineage>
        <taxon>Bacteria</taxon>
        <taxon>Pseudomonadati</taxon>
        <taxon>Pseudomonadota</taxon>
        <taxon>Gammaproteobacteria</taxon>
        <taxon>Oceanospirillales</taxon>
        <taxon>Oceanospirillaceae</taxon>
        <taxon>Marinomonas</taxon>
    </lineage>
</organism>
<dbReference type="InterPro" id="IPR003672">
    <property type="entry name" value="CobN/Mg_chltase"/>
</dbReference>
<keyword evidence="4" id="KW-1185">Reference proteome</keyword>
<dbReference type="CDD" id="cd10150">
    <property type="entry name" value="CobN_like"/>
    <property type="match status" value="1"/>
</dbReference>
<dbReference type="Pfam" id="PF02514">
    <property type="entry name" value="CobN-Mg_chel"/>
    <property type="match status" value="1"/>
</dbReference>
<dbReference type="EC" id="6.6.1.2" evidence="1"/>
<evidence type="ECO:0000313" key="3">
    <source>
        <dbReference type="EMBL" id="CUB02636.1"/>
    </source>
</evidence>
<gene>
    <name evidence="3" type="ORF">Ga0061065_101476</name>
</gene>
<dbReference type="OrthoDB" id="9757976at2"/>
<dbReference type="PANTHER" id="PTHR44119">
    <property type="entry name" value="MAGNESIUM-CHELATASE SUBUNIT CHLH, CHLOROPLASTIC"/>
    <property type="match status" value="1"/>
</dbReference>
<dbReference type="Proteomes" id="UP000182769">
    <property type="component" value="Unassembled WGS sequence"/>
</dbReference>
<proteinExistence type="predicted"/>
<dbReference type="RefSeq" id="WP_055461587.1">
    <property type="nucleotide sequence ID" value="NZ_CYHG01000001.1"/>
</dbReference>
<dbReference type="GO" id="GO:0009236">
    <property type="term" value="P:cobalamin biosynthetic process"/>
    <property type="evidence" value="ECO:0007669"/>
    <property type="project" value="UniProtKB-UniRule"/>
</dbReference>
<name>A0A0K6IHU7_9GAMM</name>